<gene>
    <name evidence="2" type="ORF">Taro_039558</name>
</gene>
<proteinExistence type="predicted"/>
<dbReference type="AlphaFoldDB" id="A0A843WAY7"/>
<evidence type="ECO:0000313" key="3">
    <source>
        <dbReference type="Proteomes" id="UP000652761"/>
    </source>
</evidence>
<dbReference type="EMBL" id="NMUH01003697">
    <property type="protein sequence ID" value="MQM06729.1"/>
    <property type="molecule type" value="Genomic_DNA"/>
</dbReference>
<feature type="compositionally biased region" description="Basic and acidic residues" evidence="1">
    <location>
        <begin position="53"/>
        <end position="62"/>
    </location>
</feature>
<accession>A0A843WAY7</accession>
<feature type="compositionally biased region" description="Basic and acidic residues" evidence="1">
    <location>
        <begin position="1"/>
        <end position="23"/>
    </location>
</feature>
<reference evidence="2" key="1">
    <citation type="submission" date="2017-07" db="EMBL/GenBank/DDBJ databases">
        <title>Taro Niue Genome Assembly and Annotation.</title>
        <authorList>
            <person name="Atibalentja N."/>
            <person name="Keating K."/>
            <person name="Fields C.J."/>
        </authorList>
    </citation>
    <scope>NUCLEOTIDE SEQUENCE</scope>
    <source>
        <strain evidence="2">Niue_2</strain>
        <tissue evidence="2">Leaf</tissue>
    </source>
</reference>
<organism evidence="2 3">
    <name type="scientific">Colocasia esculenta</name>
    <name type="common">Wild taro</name>
    <name type="synonym">Arum esculentum</name>
    <dbReference type="NCBI Taxonomy" id="4460"/>
    <lineage>
        <taxon>Eukaryota</taxon>
        <taxon>Viridiplantae</taxon>
        <taxon>Streptophyta</taxon>
        <taxon>Embryophyta</taxon>
        <taxon>Tracheophyta</taxon>
        <taxon>Spermatophyta</taxon>
        <taxon>Magnoliopsida</taxon>
        <taxon>Liliopsida</taxon>
        <taxon>Araceae</taxon>
        <taxon>Aroideae</taxon>
        <taxon>Colocasieae</taxon>
        <taxon>Colocasia</taxon>
    </lineage>
</organism>
<feature type="compositionally biased region" description="Polar residues" evidence="1">
    <location>
        <begin position="27"/>
        <end position="39"/>
    </location>
</feature>
<dbReference type="Proteomes" id="UP000652761">
    <property type="component" value="Unassembled WGS sequence"/>
</dbReference>
<comment type="caution">
    <text evidence="2">The sequence shown here is derived from an EMBL/GenBank/DDBJ whole genome shotgun (WGS) entry which is preliminary data.</text>
</comment>
<evidence type="ECO:0000256" key="1">
    <source>
        <dbReference type="SAM" id="MobiDB-lite"/>
    </source>
</evidence>
<protein>
    <submittedName>
        <fullName evidence="2">Uncharacterized protein</fullName>
    </submittedName>
</protein>
<evidence type="ECO:0000313" key="2">
    <source>
        <dbReference type="EMBL" id="MQM06729.1"/>
    </source>
</evidence>
<name>A0A843WAY7_COLES</name>
<feature type="region of interest" description="Disordered" evidence="1">
    <location>
        <begin position="1"/>
        <end position="62"/>
    </location>
</feature>
<sequence>MRVQAKEGHATHESRELVRDTSHRPKQTSQVYLSTSQPRTKGLAAAPPQPKPDTFRDSDPEP</sequence>
<keyword evidence="3" id="KW-1185">Reference proteome</keyword>